<dbReference type="EMBL" id="ADVG01000005">
    <property type="protein sequence ID" value="EFH79671.1"/>
    <property type="molecule type" value="Genomic_DNA"/>
</dbReference>
<dbReference type="STRING" id="485913.Krac_0155"/>
<dbReference type="AlphaFoldDB" id="D6U710"/>
<organism evidence="2 3">
    <name type="scientific">Ktedonobacter racemifer DSM 44963</name>
    <dbReference type="NCBI Taxonomy" id="485913"/>
    <lineage>
        <taxon>Bacteria</taxon>
        <taxon>Bacillati</taxon>
        <taxon>Chloroflexota</taxon>
        <taxon>Ktedonobacteria</taxon>
        <taxon>Ktedonobacterales</taxon>
        <taxon>Ktedonobacteraceae</taxon>
        <taxon>Ktedonobacter</taxon>
    </lineage>
</organism>
<dbReference type="eggNOG" id="COG3335">
    <property type="taxonomic scope" value="Bacteria"/>
</dbReference>
<keyword evidence="3" id="KW-1185">Reference proteome</keyword>
<evidence type="ECO:0008006" key="4">
    <source>
        <dbReference type="Google" id="ProtNLM"/>
    </source>
</evidence>
<feature type="compositionally biased region" description="Basic and acidic residues" evidence="1">
    <location>
        <begin position="1"/>
        <end position="17"/>
    </location>
</feature>
<name>D6U710_KTERA</name>
<comment type="caution">
    <text evidence="2">The sequence shown here is derived from an EMBL/GenBank/DDBJ whole genome shotgun (WGS) entry which is preliminary data.</text>
</comment>
<feature type="region of interest" description="Disordered" evidence="1">
    <location>
        <begin position="1"/>
        <end position="24"/>
    </location>
</feature>
<accession>D6U710</accession>
<evidence type="ECO:0000256" key="1">
    <source>
        <dbReference type="SAM" id="MobiDB-lite"/>
    </source>
</evidence>
<gene>
    <name evidence="2" type="ORF">Krac_0155</name>
</gene>
<reference evidence="2 3" key="1">
    <citation type="journal article" date="2011" name="Stand. Genomic Sci.">
        <title>Non-contiguous finished genome sequence and contextual data of the filamentous soil bacterium Ktedonobacter racemifer type strain (SOSP1-21).</title>
        <authorList>
            <person name="Chang Y.J."/>
            <person name="Land M."/>
            <person name="Hauser L."/>
            <person name="Chertkov O."/>
            <person name="Del Rio T.G."/>
            <person name="Nolan M."/>
            <person name="Copeland A."/>
            <person name="Tice H."/>
            <person name="Cheng J.F."/>
            <person name="Lucas S."/>
            <person name="Han C."/>
            <person name="Goodwin L."/>
            <person name="Pitluck S."/>
            <person name="Ivanova N."/>
            <person name="Ovchinikova G."/>
            <person name="Pati A."/>
            <person name="Chen A."/>
            <person name="Palaniappan K."/>
            <person name="Mavromatis K."/>
            <person name="Liolios K."/>
            <person name="Brettin T."/>
            <person name="Fiebig A."/>
            <person name="Rohde M."/>
            <person name="Abt B."/>
            <person name="Goker M."/>
            <person name="Detter J.C."/>
            <person name="Woyke T."/>
            <person name="Bristow J."/>
            <person name="Eisen J.A."/>
            <person name="Markowitz V."/>
            <person name="Hugenholtz P."/>
            <person name="Kyrpides N.C."/>
            <person name="Klenk H.P."/>
            <person name="Lapidus A."/>
        </authorList>
    </citation>
    <scope>NUCLEOTIDE SEQUENCE [LARGE SCALE GENOMIC DNA]</scope>
    <source>
        <strain evidence="3">DSM 44963</strain>
    </source>
</reference>
<sequence length="131" mass="15109">MYRSARERARQGERTISMDELTGGQALERKHPDLPMQPGHVLRREFEYIRHGTLTWFINFDVVSGQVIAPSWGATRMEQDCLAHLVQIHGCLMPFLTLGTPAFEDSVVQDFDRWRGRHIDHLSHSRQADPS</sequence>
<evidence type="ECO:0000313" key="2">
    <source>
        <dbReference type="EMBL" id="EFH79671.1"/>
    </source>
</evidence>
<evidence type="ECO:0000313" key="3">
    <source>
        <dbReference type="Proteomes" id="UP000004508"/>
    </source>
</evidence>
<protein>
    <recommendedName>
        <fullName evidence="4">Transposase</fullName>
    </recommendedName>
</protein>
<dbReference type="Proteomes" id="UP000004508">
    <property type="component" value="Unassembled WGS sequence"/>
</dbReference>
<dbReference type="InParanoid" id="D6U710"/>
<proteinExistence type="predicted"/>